<dbReference type="AlphaFoldDB" id="A0A1E5Q4P6"/>
<name>A0A1E5Q4P6_9PROT</name>
<evidence type="ECO:0000313" key="2">
    <source>
        <dbReference type="Proteomes" id="UP000095347"/>
    </source>
</evidence>
<organism evidence="1 2">
    <name type="scientific">Magnetovibrio blakemorei</name>
    <dbReference type="NCBI Taxonomy" id="28181"/>
    <lineage>
        <taxon>Bacteria</taxon>
        <taxon>Pseudomonadati</taxon>
        <taxon>Pseudomonadota</taxon>
        <taxon>Alphaproteobacteria</taxon>
        <taxon>Rhodospirillales</taxon>
        <taxon>Magnetovibrionaceae</taxon>
        <taxon>Magnetovibrio</taxon>
    </lineage>
</organism>
<keyword evidence="2" id="KW-1185">Reference proteome</keyword>
<sequence length="344" mass="39136">MAIASVESKLILDELDHIQMMPIKMPWKKGFRKIPPTIKRKVETLGADAVIVAAVKKVKHEDVNKGIYDHLSFTVEDDKLKYPERIMPQENVGHTSKVNVNGKEIVRKDLPMTTKTFSFDTPNFGDAATYGTHTVDIVRDVYQRDHIAPRDNTIKIETIEELDGATVVAFTVEETFDLSDPNLEGDLLFNLNLIQENTGVSDIFGSAASLEDFKSAIVVEWEILPPDTREDNLTKILGKVKNPILVKTISDRYGALEKLKPRQIIRGTSGFNRYFGAMFEDDLVAFENLEYGNALYVMYENWPTLSQKTRLELRKSDGGGYERIEHRADWEKTLARVVNQKRDE</sequence>
<protein>
    <submittedName>
        <fullName evidence="1">Uncharacterized protein</fullName>
    </submittedName>
</protein>
<dbReference type="Proteomes" id="UP000095347">
    <property type="component" value="Unassembled WGS sequence"/>
</dbReference>
<dbReference type="RefSeq" id="WP_069958914.1">
    <property type="nucleotide sequence ID" value="NZ_MCGG01000054.1"/>
</dbReference>
<proteinExistence type="predicted"/>
<reference evidence="2" key="1">
    <citation type="submission" date="2016-07" db="EMBL/GenBank/DDBJ databases">
        <authorList>
            <person name="Florea S."/>
            <person name="Webb J.S."/>
            <person name="Jaromczyk J."/>
            <person name="Schardl C.L."/>
        </authorList>
    </citation>
    <scope>NUCLEOTIDE SEQUENCE [LARGE SCALE GENOMIC DNA]</scope>
    <source>
        <strain evidence="2">MV-1</strain>
    </source>
</reference>
<dbReference type="EMBL" id="MCGG01000054">
    <property type="protein sequence ID" value="OEJ65205.1"/>
    <property type="molecule type" value="Genomic_DNA"/>
</dbReference>
<gene>
    <name evidence="1" type="ORF">BEN30_15140</name>
</gene>
<accession>A0A1E5Q4P6</accession>
<evidence type="ECO:0000313" key="1">
    <source>
        <dbReference type="EMBL" id="OEJ65205.1"/>
    </source>
</evidence>
<comment type="caution">
    <text evidence="1">The sequence shown here is derived from an EMBL/GenBank/DDBJ whole genome shotgun (WGS) entry which is preliminary data.</text>
</comment>
<dbReference type="OrthoDB" id="4775248at2"/>